<proteinExistence type="inferred from homology"/>
<dbReference type="GO" id="GO:0015871">
    <property type="term" value="P:choline transport"/>
    <property type="evidence" value="ECO:0007669"/>
    <property type="project" value="TreeGrafter"/>
</dbReference>
<dbReference type="InterPro" id="IPR035906">
    <property type="entry name" value="MetI-like_sf"/>
</dbReference>
<dbReference type="PANTHER" id="PTHR47737">
    <property type="entry name" value="GLYCINE BETAINE/PROLINE BETAINE TRANSPORT SYSTEM PERMEASE PROTEIN PROW"/>
    <property type="match status" value="1"/>
</dbReference>
<feature type="compositionally biased region" description="Low complexity" evidence="8">
    <location>
        <begin position="201"/>
        <end position="217"/>
    </location>
</feature>
<dbReference type="GO" id="GO:0015226">
    <property type="term" value="F:carnitine transmembrane transporter activity"/>
    <property type="evidence" value="ECO:0007669"/>
    <property type="project" value="TreeGrafter"/>
</dbReference>
<keyword evidence="3" id="KW-1003">Cell membrane</keyword>
<evidence type="ECO:0000256" key="1">
    <source>
        <dbReference type="ARBA" id="ARBA00004651"/>
    </source>
</evidence>
<evidence type="ECO:0000313" key="10">
    <source>
        <dbReference type="EMBL" id="RAH96830.1"/>
    </source>
</evidence>
<reference evidence="10 11" key="1">
    <citation type="submission" date="2018-05" db="EMBL/GenBank/DDBJ databases">
        <title>Acuticoccus sediminis sp. nov., isolated from deep-sea sediment of Indian Ocean.</title>
        <authorList>
            <person name="Liu X."/>
            <person name="Lai Q."/>
            <person name="Du Y."/>
            <person name="Sun F."/>
            <person name="Zhang X."/>
            <person name="Wang S."/>
            <person name="Shao Z."/>
        </authorList>
    </citation>
    <scope>NUCLEOTIDE SEQUENCE [LARGE SCALE GENOMIC DNA]</scope>
    <source>
        <strain evidence="10 11">PTG4-2</strain>
    </source>
</reference>
<dbReference type="Proteomes" id="UP000249590">
    <property type="component" value="Unassembled WGS sequence"/>
</dbReference>
<feature type="compositionally biased region" description="Basic residues" evidence="8">
    <location>
        <begin position="189"/>
        <end position="200"/>
    </location>
</feature>
<keyword evidence="11" id="KW-1185">Reference proteome</keyword>
<dbReference type="GO" id="GO:0005275">
    <property type="term" value="F:amine transmembrane transporter activity"/>
    <property type="evidence" value="ECO:0007669"/>
    <property type="project" value="TreeGrafter"/>
</dbReference>
<protein>
    <recommendedName>
        <fullName evidence="9">ABC transmembrane type-1 domain-containing protein</fullName>
    </recommendedName>
</protein>
<evidence type="ECO:0000256" key="5">
    <source>
        <dbReference type="ARBA" id="ARBA00022989"/>
    </source>
</evidence>
<feature type="transmembrane region" description="Helical" evidence="7">
    <location>
        <begin position="73"/>
        <end position="94"/>
    </location>
</feature>
<evidence type="ECO:0000256" key="6">
    <source>
        <dbReference type="ARBA" id="ARBA00023136"/>
    </source>
</evidence>
<dbReference type="GO" id="GO:0031460">
    <property type="term" value="P:glycine betaine transport"/>
    <property type="evidence" value="ECO:0007669"/>
    <property type="project" value="TreeGrafter"/>
</dbReference>
<feature type="transmembrane region" description="Helical" evidence="7">
    <location>
        <begin position="41"/>
        <end position="66"/>
    </location>
</feature>
<comment type="subcellular location">
    <subcellularLocation>
        <location evidence="1 7">Cell membrane</location>
        <topology evidence="1 7">Multi-pass membrane protein</topology>
    </subcellularLocation>
</comment>
<sequence>MAKSGDIFAPVALPFEAWVNDSFMWLSLHWRPFFQLVREPLAAGIEFVSAALVGLPAPLVLAALFLGAWQLNGVTSAVFLTTLAFLVGVIGIWTEMMETLALIGVAVLLCLAVGLPVGLAAARSERLDNAIRPVLDLMQTLPAFVYLVPIVLLVGVGDLPGVLVTFVFAVPLSSASPASEFAAFRRRWSRPRPRSARRGVRSSSRSSSRTRCRPWSPASIRPS</sequence>
<name>A0A8B2NPW2_9HYPH</name>
<evidence type="ECO:0000256" key="7">
    <source>
        <dbReference type="RuleBase" id="RU363032"/>
    </source>
</evidence>
<feature type="transmembrane region" description="Helical" evidence="7">
    <location>
        <begin position="162"/>
        <end position="184"/>
    </location>
</feature>
<comment type="similarity">
    <text evidence="7">Belongs to the binding-protein-dependent transport system permease family.</text>
</comment>
<keyword evidence="5 7" id="KW-1133">Transmembrane helix</keyword>
<gene>
    <name evidence="10" type="ORF">DLJ53_31735</name>
</gene>
<dbReference type="EMBL" id="QHHQ01000011">
    <property type="protein sequence ID" value="RAH96830.1"/>
    <property type="molecule type" value="Genomic_DNA"/>
</dbReference>
<dbReference type="GO" id="GO:0043190">
    <property type="term" value="C:ATP-binding cassette (ABC) transporter complex"/>
    <property type="evidence" value="ECO:0007669"/>
    <property type="project" value="TreeGrafter"/>
</dbReference>
<evidence type="ECO:0000256" key="3">
    <source>
        <dbReference type="ARBA" id="ARBA00022475"/>
    </source>
</evidence>
<evidence type="ECO:0000259" key="9">
    <source>
        <dbReference type="PROSITE" id="PS50928"/>
    </source>
</evidence>
<feature type="region of interest" description="Disordered" evidence="8">
    <location>
        <begin position="189"/>
        <end position="223"/>
    </location>
</feature>
<dbReference type="PANTHER" id="PTHR47737:SF1">
    <property type="entry name" value="GLYCINE BETAINE_PROLINE BETAINE TRANSPORT SYSTEM PERMEASE PROTEIN PROW"/>
    <property type="match status" value="1"/>
</dbReference>
<keyword evidence="2 7" id="KW-0813">Transport</keyword>
<dbReference type="SUPFAM" id="SSF161098">
    <property type="entry name" value="MetI-like"/>
    <property type="match status" value="1"/>
</dbReference>
<dbReference type="PROSITE" id="PS50928">
    <property type="entry name" value="ABC_TM1"/>
    <property type="match status" value="1"/>
</dbReference>
<feature type="transmembrane region" description="Helical" evidence="7">
    <location>
        <begin position="100"/>
        <end position="122"/>
    </location>
</feature>
<dbReference type="Pfam" id="PF00528">
    <property type="entry name" value="BPD_transp_1"/>
    <property type="match status" value="1"/>
</dbReference>
<evidence type="ECO:0000313" key="11">
    <source>
        <dbReference type="Proteomes" id="UP000249590"/>
    </source>
</evidence>
<keyword evidence="4 7" id="KW-0812">Transmembrane</keyword>
<comment type="caution">
    <text evidence="10">The sequence shown here is derived from an EMBL/GenBank/DDBJ whole genome shotgun (WGS) entry which is preliminary data.</text>
</comment>
<evidence type="ECO:0000256" key="4">
    <source>
        <dbReference type="ARBA" id="ARBA00022692"/>
    </source>
</evidence>
<evidence type="ECO:0000256" key="2">
    <source>
        <dbReference type="ARBA" id="ARBA00022448"/>
    </source>
</evidence>
<feature type="domain" description="ABC transmembrane type-1" evidence="9">
    <location>
        <begin position="96"/>
        <end position="223"/>
    </location>
</feature>
<dbReference type="AlphaFoldDB" id="A0A8B2NPW2"/>
<feature type="transmembrane region" description="Helical" evidence="7">
    <location>
        <begin position="134"/>
        <end position="156"/>
    </location>
</feature>
<accession>A0A8B2NPW2</accession>
<evidence type="ECO:0000256" key="8">
    <source>
        <dbReference type="SAM" id="MobiDB-lite"/>
    </source>
</evidence>
<organism evidence="10 11">
    <name type="scientific">Acuticoccus sediminis</name>
    <dbReference type="NCBI Taxonomy" id="2184697"/>
    <lineage>
        <taxon>Bacteria</taxon>
        <taxon>Pseudomonadati</taxon>
        <taxon>Pseudomonadota</taxon>
        <taxon>Alphaproteobacteria</taxon>
        <taxon>Hyphomicrobiales</taxon>
        <taxon>Amorphaceae</taxon>
        <taxon>Acuticoccus</taxon>
    </lineage>
</organism>
<dbReference type="Gene3D" id="1.10.3720.10">
    <property type="entry name" value="MetI-like"/>
    <property type="match status" value="1"/>
</dbReference>
<keyword evidence="6 7" id="KW-0472">Membrane</keyword>
<dbReference type="InterPro" id="IPR000515">
    <property type="entry name" value="MetI-like"/>
</dbReference>